<feature type="compositionally biased region" description="Basic residues" evidence="1">
    <location>
        <begin position="202"/>
        <end position="222"/>
    </location>
</feature>
<evidence type="ECO:0000256" key="1">
    <source>
        <dbReference type="SAM" id="MobiDB-lite"/>
    </source>
</evidence>
<dbReference type="Pfam" id="PF01844">
    <property type="entry name" value="HNH"/>
    <property type="match status" value="1"/>
</dbReference>
<comment type="caution">
    <text evidence="3">The sequence shown here is derived from an EMBL/GenBank/DDBJ whole genome shotgun (WGS) entry which is preliminary data.</text>
</comment>
<dbReference type="InterPro" id="IPR003615">
    <property type="entry name" value="HNH_nuc"/>
</dbReference>
<dbReference type="Proteomes" id="UP000194266">
    <property type="component" value="Unassembled WGS sequence"/>
</dbReference>
<protein>
    <submittedName>
        <fullName evidence="3">HNH endonuclease</fullName>
    </submittedName>
</protein>
<dbReference type="PANTHER" id="PTHR33877">
    <property type="entry name" value="SLL1193 PROTEIN"/>
    <property type="match status" value="1"/>
</dbReference>
<gene>
    <name evidence="3" type="ORF">OQI_22875</name>
</gene>
<feature type="compositionally biased region" description="Basic and acidic residues" evidence="1">
    <location>
        <begin position="551"/>
        <end position="560"/>
    </location>
</feature>
<feature type="region of interest" description="Disordered" evidence="1">
    <location>
        <begin position="1"/>
        <end position="93"/>
    </location>
</feature>
<dbReference type="EMBL" id="MRYD01000136">
    <property type="protein sequence ID" value="OSZ58223.1"/>
    <property type="molecule type" value="Genomic_DNA"/>
</dbReference>
<dbReference type="InterPro" id="IPR052892">
    <property type="entry name" value="NA-targeting_endonuclease"/>
</dbReference>
<feature type="domain" description="HNH nuclease" evidence="2">
    <location>
        <begin position="294"/>
        <end position="345"/>
    </location>
</feature>
<dbReference type="SMART" id="SM00507">
    <property type="entry name" value="HNHc"/>
    <property type="match status" value="1"/>
</dbReference>
<feature type="region of interest" description="Disordered" evidence="1">
    <location>
        <begin position="525"/>
        <end position="560"/>
    </location>
</feature>
<keyword evidence="3" id="KW-0255">Endonuclease</keyword>
<feature type="region of interest" description="Disordered" evidence="1">
    <location>
        <begin position="202"/>
        <end position="235"/>
    </location>
</feature>
<dbReference type="InterPro" id="IPR002711">
    <property type="entry name" value="HNH"/>
</dbReference>
<dbReference type="PANTHER" id="PTHR33877:SF2">
    <property type="entry name" value="OS07G0170200 PROTEIN"/>
    <property type="match status" value="1"/>
</dbReference>
<dbReference type="Gene3D" id="1.10.30.50">
    <property type="match status" value="1"/>
</dbReference>
<organism evidence="3 4">
    <name type="scientific">Streptomyces pharetrae CZA14</name>
    <dbReference type="NCBI Taxonomy" id="1144883"/>
    <lineage>
        <taxon>Bacteria</taxon>
        <taxon>Bacillati</taxon>
        <taxon>Actinomycetota</taxon>
        <taxon>Actinomycetes</taxon>
        <taxon>Kitasatosporales</taxon>
        <taxon>Streptomycetaceae</taxon>
        <taxon>Streptomyces</taxon>
    </lineage>
</organism>
<dbReference type="Pfam" id="PF14239">
    <property type="entry name" value="RRXRR"/>
    <property type="match status" value="1"/>
</dbReference>
<proteinExistence type="predicted"/>
<evidence type="ECO:0000259" key="2">
    <source>
        <dbReference type="SMART" id="SM00507"/>
    </source>
</evidence>
<keyword evidence="3" id="KW-0540">Nuclease</keyword>
<dbReference type="CDD" id="cd00085">
    <property type="entry name" value="HNHc"/>
    <property type="match status" value="1"/>
</dbReference>
<keyword evidence="4" id="KW-1185">Reference proteome</keyword>
<name>A0ABX3YER1_9ACTN</name>
<evidence type="ECO:0000313" key="3">
    <source>
        <dbReference type="EMBL" id="OSZ58223.1"/>
    </source>
</evidence>
<dbReference type="GO" id="GO:0004519">
    <property type="term" value="F:endonuclease activity"/>
    <property type="evidence" value="ECO:0007669"/>
    <property type="project" value="UniProtKB-KW"/>
</dbReference>
<accession>A0ABX3YER1</accession>
<dbReference type="InterPro" id="IPR047693">
    <property type="entry name" value="RNA-guided_IscB-like"/>
</dbReference>
<evidence type="ECO:0000313" key="4">
    <source>
        <dbReference type="Proteomes" id="UP000194266"/>
    </source>
</evidence>
<dbReference type="InterPro" id="IPR025938">
    <property type="entry name" value="RRXRR_dom"/>
</dbReference>
<dbReference type="NCBIfam" id="NF040563">
    <property type="entry name" value="guided_IscB"/>
    <property type="match status" value="1"/>
</dbReference>
<sequence length="560" mass="61429">MTTFPAGEQTHQAVLPQQPALESVGADTPGSRDETAHGHPAPARGTVREHGRGETGGQSTRTRRRHARSATPVARAAENGSGDAPPDHGPAYRGGVGVSRVFVLSKEGRPLMPCHPARARELLGRRRAVVARHVPFTIRLRDRMLPESEVDGVQLRIDPGSRGTGLVLTDEKPQTGERSTVTVRRGLVAVELRHRAGRIRHRMRQRAGYRRRRRSANRRYRAPRPDNRTHPARWLPPSLRHRVDTTFSQANRLCRWAPVAEIHVEVTAFDVRALSAGRPLSGVEYAQGPLAGTTGRAYLRAKWGNACAYCEATGVPLNIDHLHPRSRGGSHRVSNLVLACVPCNQAKGNASAETFLAHRPDRLATILRQVSPSLQDAASMNTILRQLVDALGGLGRPVHSWPGAMTKENRSTAGLAKTHTLDALCVGRLDHEAGDAIVRYPGQVLVAQAAGRGSYARTTPDRHGFPRLPRARAKRHFGYATGDLVRAVIPSGKWAGTWTGHVSVRARGQHSLTTPEGRINVSHRNLQLRQRGDGYDYTTRPEPLPSNCSEKPLERWPTRS</sequence>
<reference evidence="3 4" key="1">
    <citation type="submission" date="2016-12" db="EMBL/GenBank/DDBJ databases">
        <title>Genome Mining:The Detection of Biosynthetic Gene Clusters to Aid in the Expression of Curamycin A produced by Streptomyces sp. strain CZA14.</title>
        <authorList>
            <person name="Durrell K.A."/>
            <person name="Kirby B.M."/>
            <person name="Khan W."/>
            <person name="Mthethwa T."/>
            <person name="Le Roes-Hill M."/>
        </authorList>
    </citation>
    <scope>NUCLEOTIDE SEQUENCE [LARGE SCALE GENOMIC DNA]</scope>
    <source>
        <strain evidence="3 4">CZA14</strain>
    </source>
</reference>
<keyword evidence="3" id="KW-0378">Hydrolase</keyword>